<dbReference type="EMBL" id="CM017321">
    <property type="protein sequence ID" value="KAE7996979.1"/>
    <property type="molecule type" value="Genomic_DNA"/>
</dbReference>
<sequence>MADAFFQMVSSLPITPQHQAWPMLPGGDEEDDDATQSRCFLNLAEKKLYKIKNVFQPFLDACRLRSLLHPVLAEELYCQSCFVVRRRHQICCGGSIYGTAPSKLAFCIDVNDTWEDLGGGEDYSDIISYNSQLYALTDSGSVEVWDFRSNPPKKIMNLRPSGRSTVHVDMENFPRDKFSNQFYLVESSGDLLFVNRVFGNFVNSEGVATDEAGLLHTEDTHPLVCPYRTKQFFVYKLDSIRNTWEKVESLPDRAVFLGGNHSLSLSTSDLHEGCESNTIYFTDDNWDQMNEDYLYGGHDLGQFNLASGNLQTGVQCCCLWSERMDPPPFWIIP</sequence>
<gene>
    <name evidence="2" type="ORF">FH972_001655</name>
</gene>
<dbReference type="PANTHER" id="PTHR44259:SF113">
    <property type="entry name" value="OS06G0659700 PROTEIN"/>
    <property type="match status" value="1"/>
</dbReference>
<accession>A0A5N6QE80</accession>
<evidence type="ECO:0000313" key="3">
    <source>
        <dbReference type="Proteomes" id="UP000327013"/>
    </source>
</evidence>
<organism evidence="2 3">
    <name type="scientific">Carpinus fangiana</name>
    <dbReference type="NCBI Taxonomy" id="176857"/>
    <lineage>
        <taxon>Eukaryota</taxon>
        <taxon>Viridiplantae</taxon>
        <taxon>Streptophyta</taxon>
        <taxon>Embryophyta</taxon>
        <taxon>Tracheophyta</taxon>
        <taxon>Spermatophyta</taxon>
        <taxon>Magnoliopsida</taxon>
        <taxon>eudicotyledons</taxon>
        <taxon>Gunneridae</taxon>
        <taxon>Pentapetalae</taxon>
        <taxon>rosids</taxon>
        <taxon>fabids</taxon>
        <taxon>Fagales</taxon>
        <taxon>Betulaceae</taxon>
        <taxon>Carpinus</taxon>
    </lineage>
</organism>
<dbReference type="InterPro" id="IPR050942">
    <property type="entry name" value="F-box_BR-signaling"/>
</dbReference>
<protein>
    <recommendedName>
        <fullName evidence="1">KIB1-4 beta-propeller domain-containing protein</fullName>
    </recommendedName>
</protein>
<feature type="domain" description="KIB1-4 beta-propeller" evidence="1">
    <location>
        <begin position="91"/>
        <end position="304"/>
    </location>
</feature>
<evidence type="ECO:0000259" key="1">
    <source>
        <dbReference type="Pfam" id="PF03478"/>
    </source>
</evidence>
<evidence type="ECO:0000313" key="2">
    <source>
        <dbReference type="EMBL" id="KAE7996979.1"/>
    </source>
</evidence>
<dbReference type="OrthoDB" id="864946at2759"/>
<dbReference type="Proteomes" id="UP000327013">
    <property type="component" value="Chromosome 1"/>
</dbReference>
<dbReference type="Pfam" id="PF03478">
    <property type="entry name" value="Beta-prop_KIB1-4"/>
    <property type="match status" value="1"/>
</dbReference>
<dbReference type="PANTHER" id="PTHR44259">
    <property type="entry name" value="OS07G0183000 PROTEIN-RELATED"/>
    <property type="match status" value="1"/>
</dbReference>
<name>A0A5N6QE80_9ROSI</name>
<dbReference type="InterPro" id="IPR005174">
    <property type="entry name" value="KIB1-4_b-propeller"/>
</dbReference>
<dbReference type="AlphaFoldDB" id="A0A5N6QE80"/>
<keyword evidence="3" id="KW-1185">Reference proteome</keyword>
<reference evidence="2 3" key="1">
    <citation type="submission" date="2019-06" db="EMBL/GenBank/DDBJ databases">
        <title>A chromosomal-level reference genome of Carpinus fangiana (Coryloideae, Betulaceae).</title>
        <authorList>
            <person name="Yang X."/>
            <person name="Wang Z."/>
            <person name="Zhang L."/>
            <person name="Hao G."/>
            <person name="Liu J."/>
            <person name="Yang Y."/>
        </authorList>
    </citation>
    <scope>NUCLEOTIDE SEQUENCE [LARGE SCALE GENOMIC DNA]</scope>
    <source>
        <strain evidence="2">Cfa_2016G</strain>
        <tissue evidence="2">Leaf</tissue>
    </source>
</reference>
<proteinExistence type="predicted"/>